<dbReference type="GO" id="GO:0005739">
    <property type="term" value="C:mitochondrion"/>
    <property type="evidence" value="ECO:0007669"/>
    <property type="project" value="UniProtKB-SubCell"/>
</dbReference>
<evidence type="ECO:0000313" key="5">
    <source>
        <dbReference type="EMBL" id="OUC42738.1"/>
    </source>
</evidence>
<feature type="region of interest" description="Disordered" evidence="4">
    <location>
        <begin position="1"/>
        <end position="25"/>
    </location>
</feature>
<protein>
    <recommendedName>
        <fullName evidence="3">COX assembly mitochondrial protein</fullName>
    </recommendedName>
</protein>
<dbReference type="PROSITE" id="PS51808">
    <property type="entry name" value="CHCH"/>
    <property type="match status" value="1"/>
</dbReference>
<reference evidence="5 6" key="1">
    <citation type="submission" date="2015-04" db="EMBL/GenBank/DDBJ databases">
        <title>Draft genome of the roundworm Trichinella nativa.</title>
        <authorList>
            <person name="Mitreva M."/>
        </authorList>
    </citation>
    <scope>NUCLEOTIDE SEQUENCE [LARGE SCALE GENOMIC DNA]</scope>
    <source>
        <strain evidence="5 6">ISS45</strain>
    </source>
</reference>
<dbReference type="InterPro" id="IPR013892">
    <property type="entry name" value="Cyt_c_biogenesis_Cmc1-like"/>
</dbReference>
<proteinExistence type="inferred from homology"/>
<keyword evidence="3" id="KW-0496">Mitochondrion</keyword>
<comment type="caution">
    <text evidence="5">The sequence shown here is derived from an EMBL/GenBank/DDBJ whole genome shotgun (WGS) entry which is preliminary data.</text>
</comment>
<comment type="subcellular location">
    <subcellularLocation>
        <location evidence="3">Mitochondrion</location>
    </subcellularLocation>
</comment>
<sequence>MKMDKCDQSNHSGINPFPLPAHNDPNDLTLRHVERDTVIPKRVQERVKKEKCKEFYDSLSKCFSQNGFTRIWRCYDERDQLNECLLTWYYNPEFIQECTQQYLNDRSEYRRTGKMSERLRQEKTEIAKAAMLKKKTAKKD</sequence>
<dbReference type="AlphaFoldDB" id="A0A1Y3EI05"/>
<dbReference type="Pfam" id="PF08583">
    <property type="entry name" value="Cmc1"/>
    <property type="match status" value="1"/>
</dbReference>
<dbReference type="Proteomes" id="UP000243006">
    <property type="component" value="Unassembled WGS sequence"/>
</dbReference>
<evidence type="ECO:0000256" key="2">
    <source>
        <dbReference type="ARBA" id="ARBA00023157"/>
    </source>
</evidence>
<gene>
    <name evidence="5" type="ORF">D917_02724</name>
</gene>
<evidence type="ECO:0000256" key="4">
    <source>
        <dbReference type="SAM" id="MobiDB-lite"/>
    </source>
</evidence>
<evidence type="ECO:0000256" key="1">
    <source>
        <dbReference type="ARBA" id="ARBA00007347"/>
    </source>
</evidence>
<organism evidence="5 6">
    <name type="scientific">Trichinella nativa</name>
    <dbReference type="NCBI Taxonomy" id="6335"/>
    <lineage>
        <taxon>Eukaryota</taxon>
        <taxon>Metazoa</taxon>
        <taxon>Ecdysozoa</taxon>
        <taxon>Nematoda</taxon>
        <taxon>Enoplea</taxon>
        <taxon>Dorylaimia</taxon>
        <taxon>Trichinellida</taxon>
        <taxon>Trichinellidae</taxon>
        <taxon>Trichinella</taxon>
    </lineage>
</organism>
<evidence type="ECO:0000313" key="6">
    <source>
        <dbReference type="Proteomes" id="UP000243006"/>
    </source>
</evidence>
<keyword evidence="2" id="KW-1015">Disulfide bond</keyword>
<evidence type="ECO:0000256" key="3">
    <source>
        <dbReference type="RuleBase" id="RU364104"/>
    </source>
</evidence>
<accession>A0A1Y3EI05</accession>
<dbReference type="EMBL" id="LVZM01016836">
    <property type="protein sequence ID" value="OUC42738.1"/>
    <property type="molecule type" value="Genomic_DNA"/>
</dbReference>
<comment type="similarity">
    <text evidence="1 3">Belongs to the CMC family.</text>
</comment>
<name>A0A1Y3EI05_9BILA</name>